<reference evidence="1" key="2">
    <citation type="journal article" date="2015" name="Fish Shellfish Immunol.">
        <title>Early steps in the European eel (Anguilla anguilla)-Vibrio vulnificus interaction in the gills: Role of the RtxA13 toxin.</title>
        <authorList>
            <person name="Callol A."/>
            <person name="Pajuelo D."/>
            <person name="Ebbesson L."/>
            <person name="Teles M."/>
            <person name="MacKenzie S."/>
            <person name="Amaro C."/>
        </authorList>
    </citation>
    <scope>NUCLEOTIDE SEQUENCE</scope>
</reference>
<reference evidence="1" key="1">
    <citation type="submission" date="2014-11" db="EMBL/GenBank/DDBJ databases">
        <authorList>
            <person name="Amaro Gonzalez C."/>
        </authorList>
    </citation>
    <scope>NUCLEOTIDE SEQUENCE</scope>
</reference>
<evidence type="ECO:0000313" key="1">
    <source>
        <dbReference type="EMBL" id="JAH75362.1"/>
    </source>
</evidence>
<protein>
    <submittedName>
        <fullName evidence="1">Uncharacterized protein</fullName>
    </submittedName>
</protein>
<name>A0A0E9VBD9_ANGAN</name>
<proteinExistence type="predicted"/>
<organism evidence="1">
    <name type="scientific">Anguilla anguilla</name>
    <name type="common">European freshwater eel</name>
    <name type="synonym">Muraena anguilla</name>
    <dbReference type="NCBI Taxonomy" id="7936"/>
    <lineage>
        <taxon>Eukaryota</taxon>
        <taxon>Metazoa</taxon>
        <taxon>Chordata</taxon>
        <taxon>Craniata</taxon>
        <taxon>Vertebrata</taxon>
        <taxon>Euteleostomi</taxon>
        <taxon>Actinopterygii</taxon>
        <taxon>Neopterygii</taxon>
        <taxon>Teleostei</taxon>
        <taxon>Anguilliformes</taxon>
        <taxon>Anguillidae</taxon>
        <taxon>Anguilla</taxon>
    </lineage>
</organism>
<dbReference type="EMBL" id="GBXM01033215">
    <property type="protein sequence ID" value="JAH75362.1"/>
    <property type="molecule type" value="Transcribed_RNA"/>
</dbReference>
<sequence>MQCNPMKRMSSVPTPCFVYLKTVECLICVDAVFSLVQSSFHDRRRKGPLRIGYFITQKVLH</sequence>
<accession>A0A0E9VBD9</accession>
<dbReference type="AlphaFoldDB" id="A0A0E9VBD9"/>